<organism evidence="3 4">
    <name type="scientific">Haloferula chungangensis</name>
    <dbReference type="NCBI Taxonomy" id="1048331"/>
    <lineage>
        <taxon>Bacteria</taxon>
        <taxon>Pseudomonadati</taxon>
        <taxon>Verrucomicrobiota</taxon>
        <taxon>Verrucomicrobiia</taxon>
        <taxon>Verrucomicrobiales</taxon>
        <taxon>Verrucomicrobiaceae</taxon>
        <taxon>Haloferula</taxon>
    </lineage>
</organism>
<sequence>MFLAVVIGQVVATKKDESMRGQKLLILRPQLVDEANPAKFRNGSNTIVAVDTVGAGEGELVMFAQGSSARQAQGMKMLPVDAAVVAIVDSVDILGKRIHG</sequence>
<dbReference type="InterPro" id="IPR036677">
    <property type="entry name" value="EutN_CcmL_sf"/>
</dbReference>
<gene>
    <name evidence="3" type="ORF">ACFQY0_00575</name>
</gene>
<dbReference type="Proteomes" id="UP001596472">
    <property type="component" value="Unassembled WGS sequence"/>
</dbReference>
<dbReference type="PROSITE" id="PS51932">
    <property type="entry name" value="BMV"/>
    <property type="match status" value="1"/>
</dbReference>
<evidence type="ECO:0000256" key="2">
    <source>
        <dbReference type="ARBA" id="ARBA00024446"/>
    </source>
</evidence>
<dbReference type="InterPro" id="IPR004992">
    <property type="entry name" value="EutN_CcmL"/>
</dbReference>
<comment type="caution">
    <text evidence="3">The sequence shown here is derived from an EMBL/GenBank/DDBJ whole genome shotgun (WGS) entry which is preliminary data.</text>
</comment>
<evidence type="ECO:0000313" key="4">
    <source>
        <dbReference type="Proteomes" id="UP001596472"/>
    </source>
</evidence>
<dbReference type="SUPFAM" id="SSF159133">
    <property type="entry name" value="EutN/CcmL-like"/>
    <property type="match status" value="1"/>
</dbReference>
<dbReference type="PANTHER" id="PTHR36539:SF1">
    <property type="entry name" value="BACTERIAL MICROCOMPARTMENT SHELL VERTEX PROTEIN EUTN"/>
    <property type="match status" value="1"/>
</dbReference>
<comment type="subcellular location">
    <subcellularLocation>
        <location evidence="1">Bacterial microcompartment</location>
    </subcellularLocation>
</comment>
<dbReference type="Pfam" id="PF03319">
    <property type="entry name" value="EutN_CcmL"/>
    <property type="match status" value="1"/>
</dbReference>
<evidence type="ECO:0000313" key="3">
    <source>
        <dbReference type="EMBL" id="MFC7335654.1"/>
    </source>
</evidence>
<keyword evidence="2" id="KW-1283">Bacterial microcompartment</keyword>
<accession>A0ABW2KZZ3</accession>
<proteinExistence type="predicted"/>
<dbReference type="CDD" id="cd01614">
    <property type="entry name" value="EutN_CcmL"/>
    <property type="match status" value="1"/>
</dbReference>
<dbReference type="RefSeq" id="WP_379707981.1">
    <property type="nucleotide sequence ID" value="NZ_JBHTBS010000001.1"/>
</dbReference>
<reference evidence="4" key="1">
    <citation type="journal article" date="2019" name="Int. J. Syst. Evol. Microbiol.">
        <title>The Global Catalogue of Microorganisms (GCM) 10K type strain sequencing project: providing services to taxonomists for standard genome sequencing and annotation.</title>
        <authorList>
            <consortium name="The Broad Institute Genomics Platform"/>
            <consortium name="The Broad Institute Genome Sequencing Center for Infectious Disease"/>
            <person name="Wu L."/>
            <person name="Ma J."/>
        </authorList>
    </citation>
    <scope>NUCLEOTIDE SEQUENCE [LARGE SCALE GENOMIC DNA]</scope>
    <source>
        <strain evidence="4">CGMCC 4.1467</strain>
    </source>
</reference>
<dbReference type="Gene3D" id="2.40.50.220">
    <property type="entry name" value="EutN/Ccml"/>
    <property type="match status" value="1"/>
</dbReference>
<evidence type="ECO:0000256" key="1">
    <source>
        <dbReference type="ARBA" id="ARBA00024322"/>
    </source>
</evidence>
<dbReference type="PANTHER" id="PTHR36539">
    <property type="entry name" value="ETHANOLAMINE UTILIZATION PROTEIN EUTN"/>
    <property type="match status" value="1"/>
</dbReference>
<dbReference type="EMBL" id="JBHTBS010000001">
    <property type="protein sequence ID" value="MFC7335654.1"/>
    <property type="molecule type" value="Genomic_DNA"/>
</dbReference>
<name>A0ABW2KZZ3_9BACT</name>
<protein>
    <submittedName>
        <fullName evidence="3">EutN/CcmL family microcompartment protein</fullName>
    </submittedName>
</protein>
<keyword evidence="4" id="KW-1185">Reference proteome</keyword>